<comment type="caution">
    <text evidence="1">The sequence shown here is derived from an EMBL/GenBank/DDBJ whole genome shotgun (WGS) entry which is preliminary data.</text>
</comment>
<dbReference type="Proteomes" id="UP001419268">
    <property type="component" value="Unassembled WGS sequence"/>
</dbReference>
<name>A0AAP0ENM7_9MAGN</name>
<reference evidence="1 2" key="1">
    <citation type="submission" date="2024-01" db="EMBL/GenBank/DDBJ databases">
        <title>Genome assemblies of Stephania.</title>
        <authorList>
            <person name="Yang L."/>
        </authorList>
    </citation>
    <scope>NUCLEOTIDE SEQUENCE [LARGE SCALE GENOMIC DNA]</scope>
    <source>
        <strain evidence="1">JXDWG</strain>
        <tissue evidence="1">Leaf</tissue>
    </source>
</reference>
<organism evidence="1 2">
    <name type="scientific">Stephania cephalantha</name>
    <dbReference type="NCBI Taxonomy" id="152367"/>
    <lineage>
        <taxon>Eukaryota</taxon>
        <taxon>Viridiplantae</taxon>
        <taxon>Streptophyta</taxon>
        <taxon>Embryophyta</taxon>
        <taxon>Tracheophyta</taxon>
        <taxon>Spermatophyta</taxon>
        <taxon>Magnoliopsida</taxon>
        <taxon>Ranunculales</taxon>
        <taxon>Menispermaceae</taxon>
        <taxon>Menispermoideae</taxon>
        <taxon>Cissampelideae</taxon>
        <taxon>Stephania</taxon>
    </lineage>
</organism>
<proteinExistence type="predicted"/>
<evidence type="ECO:0000313" key="2">
    <source>
        <dbReference type="Proteomes" id="UP001419268"/>
    </source>
</evidence>
<dbReference type="EMBL" id="JBBNAG010000011">
    <property type="protein sequence ID" value="KAK9093858.1"/>
    <property type="molecule type" value="Genomic_DNA"/>
</dbReference>
<evidence type="ECO:0000313" key="1">
    <source>
        <dbReference type="EMBL" id="KAK9093858.1"/>
    </source>
</evidence>
<dbReference type="AlphaFoldDB" id="A0AAP0ENM7"/>
<accession>A0AAP0ENM7</accession>
<sequence>MRALSSTLFLLRVEIKTVGFPRTLQPQQSIQFPVPELPHRVHALSAYHSTMIAGILAGVTPTVLPRRRSPRVSAVRRRRLQGGDHRLQRSARRAPVRDHDLADLRRTHRRSGNLKHLFHLWKQLVILQP</sequence>
<protein>
    <submittedName>
        <fullName evidence="1">Uncharacterized protein</fullName>
    </submittedName>
</protein>
<gene>
    <name evidence="1" type="ORF">Scep_025327</name>
</gene>
<keyword evidence="2" id="KW-1185">Reference proteome</keyword>